<name>A0AAP0EH22_9MAGN</name>
<protein>
    <submittedName>
        <fullName evidence="2">Uncharacterized protein</fullName>
    </submittedName>
</protein>
<feature type="region of interest" description="Disordered" evidence="1">
    <location>
        <begin position="1"/>
        <end position="50"/>
    </location>
</feature>
<accession>A0AAP0EH22</accession>
<dbReference type="AlphaFoldDB" id="A0AAP0EH22"/>
<proteinExistence type="predicted"/>
<sequence>MDDFIAGEYLQPNSPSSSPRSSFRKNGHRRQPRWKLATIPTSSWNVAQNK</sequence>
<evidence type="ECO:0000313" key="3">
    <source>
        <dbReference type="Proteomes" id="UP001420932"/>
    </source>
</evidence>
<feature type="compositionally biased region" description="Polar residues" evidence="1">
    <location>
        <begin position="39"/>
        <end position="50"/>
    </location>
</feature>
<dbReference type="EMBL" id="JBBNAF010000012">
    <property type="protein sequence ID" value="KAK9092075.1"/>
    <property type="molecule type" value="Genomic_DNA"/>
</dbReference>
<keyword evidence="3" id="KW-1185">Reference proteome</keyword>
<gene>
    <name evidence="2" type="ORF">Syun_026986</name>
</gene>
<dbReference type="Proteomes" id="UP001420932">
    <property type="component" value="Unassembled WGS sequence"/>
</dbReference>
<evidence type="ECO:0000256" key="1">
    <source>
        <dbReference type="SAM" id="MobiDB-lite"/>
    </source>
</evidence>
<organism evidence="2 3">
    <name type="scientific">Stephania yunnanensis</name>
    <dbReference type="NCBI Taxonomy" id="152371"/>
    <lineage>
        <taxon>Eukaryota</taxon>
        <taxon>Viridiplantae</taxon>
        <taxon>Streptophyta</taxon>
        <taxon>Embryophyta</taxon>
        <taxon>Tracheophyta</taxon>
        <taxon>Spermatophyta</taxon>
        <taxon>Magnoliopsida</taxon>
        <taxon>Ranunculales</taxon>
        <taxon>Menispermaceae</taxon>
        <taxon>Menispermoideae</taxon>
        <taxon>Cissampelideae</taxon>
        <taxon>Stephania</taxon>
    </lineage>
</organism>
<comment type="caution">
    <text evidence="2">The sequence shown here is derived from an EMBL/GenBank/DDBJ whole genome shotgun (WGS) entry which is preliminary data.</text>
</comment>
<feature type="compositionally biased region" description="Basic residues" evidence="1">
    <location>
        <begin position="22"/>
        <end position="33"/>
    </location>
</feature>
<evidence type="ECO:0000313" key="2">
    <source>
        <dbReference type="EMBL" id="KAK9092075.1"/>
    </source>
</evidence>
<reference evidence="2 3" key="1">
    <citation type="submission" date="2024-01" db="EMBL/GenBank/DDBJ databases">
        <title>Genome assemblies of Stephania.</title>
        <authorList>
            <person name="Yang L."/>
        </authorList>
    </citation>
    <scope>NUCLEOTIDE SEQUENCE [LARGE SCALE GENOMIC DNA]</scope>
    <source>
        <strain evidence="2">YNDBR</strain>
        <tissue evidence="2">Leaf</tissue>
    </source>
</reference>
<feature type="compositionally biased region" description="Low complexity" evidence="1">
    <location>
        <begin position="12"/>
        <end position="21"/>
    </location>
</feature>